<dbReference type="EMBL" id="LKCI01000007">
    <property type="protein sequence ID" value="KTC61732.1"/>
    <property type="molecule type" value="Genomic_DNA"/>
</dbReference>
<protein>
    <recommendedName>
        <fullName evidence="3">RiboL-PSP-HEPN domain-containing protein</fullName>
    </recommendedName>
</protein>
<organism evidence="1 2">
    <name type="scientific">Pseudomonas savastanoi</name>
    <name type="common">Pseudomonas syringae pv. savastanoi</name>
    <dbReference type="NCBI Taxonomy" id="29438"/>
    <lineage>
        <taxon>Bacteria</taxon>
        <taxon>Pseudomonadati</taxon>
        <taxon>Pseudomonadota</taxon>
        <taxon>Gammaproteobacteria</taxon>
        <taxon>Pseudomonadales</taxon>
        <taxon>Pseudomonadaceae</taxon>
        <taxon>Pseudomonas</taxon>
    </lineage>
</organism>
<proteinExistence type="predicted"/>
<reference evidence="1 2" key="1">
    <citation type="submission" date="2015-09" db="EMBL/GenBank/DDBJ databases">
        <title>Genome sequence of ICMP 19499.</title>
        <authorList>
            <person name="Visnovsky S.B."/>
            <person name="Lu A."/>
            <person name="Panda P."/>
            <person name="Pitman A.R."/>
        </authorList>
    </citation>
    <scope>NUCLEOTIDE SEQUENCE [LARGE SCALE GENOMIC DNA]</scope>
    <source>
        <strain evidence="1 2">ICMP 19499</strain>
    </source>
</reference>
<accession>A0AAW3M688</accession>
<evidence type="ECO:0000313" key="1">
    <source>
        <dbReference type="EMBL" id="KTC61732.1"/>
    </source>
</evidence>
<comment type="caution">
    <text evidence="1">The sequence shown here is derived from an EMBL/GenBank/DDBJ whole genome shotgun (WGS) entry which is preliminary data.</text>
</comment>
<sequence length="306" mass="35427">MVKAIRRSEAKFDRWHSREATTWPFQVFKKYTKEYERMFWAQITSKKYVFSKLGSSGADWKDDVELHLNCDGVDRDNLYKDLRDWSSAYNQLEKWTVLNGVMAVSANLETYMASVIKLALESDPGLLFASSRKVDGMHGVKFGRKIGFDSDKEVVSCTKGDWSARVKAYERVFGKTPEVLQKNIGLLDEMRRVRNNIGHAFGRDIESSREHSVKNILPMESVSIERSIKYKKTVWMVAKAIDKHLLMTHIGEYQLLRFYHNTMPRLDGDIHKKAHLIKFRKEIGKTGAVLRGLEECSGLLDYYRAL</sequence>
<dbReference type="RefSeq" id="WP_058400049.1">
    <property type="nucleotide sequence ID" value="NZ_LKCI01000007.1"/>
</dbReference>
<evidence type="ECO:0000313" key="2">
    <source>
        <dbReference type="Proteomes" id="UP000054513"/>
    </source>
</evidence>
<gene>
    <name evidence="1" type="ORF">AO287_04690</name>
</gene>
<name>A0AAW3M688_PSESS</name>
<dbReference type="Proteomes" id="UP000054513">
    <property type="component" value="Unassembled WGS sequence"/>
</dbReference>
<evidence type="ECO:0008006" key="3">
    <source>
        <dbReference type="Google" id="ProtNLM"/>
    </source>
</evidence>
<dbReference type="AlphaFoldDB" id="A0AAW3M688"/>